<protein>
    <submittedName>
        <fullName evidence="1">Uncharacterized protein</fullName>
    </submittedName>
</protein>
<evidence type="ECO:0000313" key="2">
    <source>
        <dbReference type="Proteomes" id="UP001152759"/>
    </source>
</evidence>
<gene>
    <name evidence="1" type="ORF">BEMITA_LOCUS1222</name>
</gene>
<name>A0A9P0A1Y0_BEMTA</name>
<dbReference type="EMBL" id="OU963862">
    <property type="protein sequence ID" value="CAH0381587.1"/>
    <property type="molecule type" value="Genomic_DNA"/>
</dbReference>
<reference evidence="1" key="1">
    <citation type="submission" date="2021-12" db="EMBL/GenBank/DDBJ databases">
        <authorList>
            <person name="King R."/>
        </authorList>
    </citation>
    <scope>NUCLEOTIDE SEQUENCE</scope>
</reference>
<keyword evidence="2" id="KW-1185">Reference proteome</keyword>
<proteinExistence type="predicted"/>
<dbReference type="AlphaFoldDB" id="A0A9P0A1Y0"/>
<organism evidence="1 2">
    <name type="scientific">Bemisia tabaci</name>
    <name type="common">Sweetpotato whitefly</name>
    <name type="synonym">Aleurodes tabaci</name>
    <dbReference type="NCBI Taxonomy" id="7038"/>
    <lineage>
        <taxon>Eukaryota</taxon>
        <taxon>Metazoa</taxon>
        <taxon>Ecdysozoa</taxon>
        <taxon>Arthropoda</taxon>
        <taxon>Hexapoda</taxon>
        <taxon>Insecta</taxon>
        <taxon>Pterygota</taxon>
        <taxon>Neoptera</taxon>
        <taxon>Paraneoptera</taxon>
        <taxon>Hemiptera</taxon>
        <taxon>Sternorrhyncha</taxon>
        <taxon>Aleyrodoidea</taxon>
        <taxon>Aleyrodidae</taxon>
        <taxon>Aleyrodinae</taxon>
        <taxon>Bemisia</taxon>
    </lineage>
</organism>
<dbReference type="Proteomes" id="UP001152759">
    <property type="component" value="Chromosome 1"/>
</dbReference>
<evidence type="ECO:0000313" key="1">
    <source>
        <dbReference type="EMBL" id="CAH0381587.1"/>
    </source>
</evidence>
<feature type="non-terminal residue" evidence="1">
    <location>
        <position position="1"/>
    </location>
</feature>
<accession>A0A9P0A1Y0</accession>
<sequence length="74" mass="8266">MKRRSPRRGGRHVTHISAYKTARILHALHQTRCGHCAAVGVKRIAPTRLSEYFTHCAKHSAVCAAAEVKIIKLH</sequence>